<keyword evidence="2" id="KW-1185">Reference proteome</keyword>
<sequence length="930" mass="102507">MLANLNNLRAIFLNENGLSGQIPPILFNNTPSLEAIYLYNNSLSGPIPHSIASMSMLQDLELQGNLLSGVVPQAIYNLSMLQYLSLSSNNLTGRFLNNQSFNLPMLQYLYLGDNRFTGHIPSGLASCQHLQELFLDDNFFVDVVPLWLAGLSNLNLLFLGGNNLVGSIPAALGNLTGLTMLDLSYCSLKGDMPPELGLMRKLSYLRLGANQLTGVIQASLGNLTNLSELALEQNKLSGSVPPTLGNIAALQTLYIQNNDLEGNMEFMSALSNCRNLQLINIGVNSFTGSLSHHMGNLTSRLVTFTAGYNKLMGGLPTTISNISSLQWIDLSNNLLTEPIPKSITVMKNLAWLDLSSNDISGTIPKGIGILGNLERLFLQRNKLFGSIPSSFGNLSRLEKIDLSNNQLSSVIPASLFHLDKVIELNLSYNSFDGTLHANISGLIQTYQIDLSSNFFIGSIPESIGQLKMLTYLNLSHNMFIGHIQNPLQKLTNLASLDLSFNNISGTIPMFLANFTDLTTLNLSFNRLEGQIPEGGVFTNLPLQSLIGNAGLCGGSRFGFSPCPDIPHTNNRHFLEIFLPLATIVFGSIAILLYLLIGKKVKSKAEIQNYGDPTNGIGHQIVSYRELSRATNNFNEDNMLGSGSFGKVFKGQLCGLEVAIKVLDMQSEQAKRSFDTECRVLRMARHRNLIRVLNTCSNLDFRALVLQYMPNGSLEMLLHRSESMHFGFLERLNILVDVSMAMDYLHHEHCEVILHCDLKPSNVLFDEDMTAHVADFGIARLLLGRDNSMICATMPGTVGYMAPEYGSLGKASRKSDVFSYGIMLLEVFTRRRPTDPMFGGELTLRQWVQRAFSGELVHVVDDQLLQGMATSSCCNLNDGFLAPVFEMGLLCSNDSPDQRITMSDVVVRLKKIKAEYSKWNAATQCDWHHGD</sequence>
<accession>A0ACD5XR21</accession>
<name>A0ACD5XR21_AVESA</name>
<evidence type="ECO:0000313" key="2">
    <source>
        <dbReference type="Proteomes" id="UP001732700"/>
    </source>
</evidence>
<evidence type="ECO:0000313" key="1">
    <source>
        <dbReference type="EnsemblPlants" id="AVESA.00010b.r2.5CG0865690.1.CDS"/>
    </source>
</evidence>
<dbReference type="EnsemblPlants" id="AVESA.00010b.r2.5CG0865690.1">
    <property type="protein sequence ID" value="AVESA.00010b.r2.5CG0865690.1.CDS"/>
    <property type="gene ID" value="AVESA.00010b.r2.5CG0865690"/>
</dbReference>
<protein>
    <submittedName>
        <fullName evidence="1">Uncharacterized protein</fullName>
    </submittedName>
</protein>
<dbReference type="Proteomes" id="UP001732700">
    <property type="component" value="Chromosome 5C"/>
</dbReference>
<proteinExistence type="predicted"/>
<organism evidence="1 2">
    <name type="scientific">Avena sativa</name>
    <name type="common">Oat</name>
    <dbReference type="NCBI Taxonomy" id="4498"/>
    <lineage>
        <taxon>Eukaryota</taxon>
        <taxon>Viridiplantae</taxon>
        <taxon>Streptophyta</taxon>
        <taxon>Embryophyta</taxon>
        <taxon>Tracheophyta</taxon>
        <taxon>Spermatophyta</taxon>
        <taxon>Magnoliopsida</taxon>
        <taxon>Liliopsida</taxon>
        <taxon>Poales</taxon>
        <taxon>Poaceae</taxon>
        <taxon>BOP clade</taxon>
        <taxon>Pooideae</taxon>
        <taxon>Poodae</taxon>
        <taxon>Poeae</taxon>
        <taxon>Poeae Chloroplast Group 1 (Aveneae type)</taxon>
        <taxon>Aveninae</taxon>
        <taxon>Avena</taxon>
    </lineage>
</organism>
<reference evidence="1" key="1">
    <citation type="submission" date="2021-05" db="EMBL/GenBank/DDBJ databases">
        <authorList>
            <person name="Scholz U."/>
            <person name="Mascher M."/>
            <person name="Fiebig A."/>
        </authorList>
    </citation>
    <scope>NUCLEOTIDE SEQUENCE [LARGE SCALE GENOMIC DNA]</scope>
</reference>
<reference evidence="1" key="2">
    <citation type="submission" date="2025-09" db="UniProtKB">
        <authorList>
            <consortium name="EnsemblPlants"/>
        </authorList>
    </citation>
    <scope>IDENTIFICATION</scope>
</reference>